<dbReference type="PRINTS" id="PR00344">
    <property type="entry name" value="BCTRLSENSOR"/>
</dbReference>
<dbReference type="PANTHER" id="PTHR43547:SF2">
    <property type="entry name" value="HYBRID SIGNAL TRANSDUCTION HISTIDINE KINASE C"/>
    <property type="match status" value="1"/>
</dbReference>
<keyword evidence="3" id="KW-0597">Phosphoprotein</keyword>
<dbReference type="InterPro" id="IPR036890">
    <property type="entry name" value="HATPase_C_sf"/>
</dbReference>
<feature type="domain" description="Histidine kinase" evidence="7">
    <location>
        <begin position="276"/>
        <end position="488"/>
    </location>
</feature>
<dbReference type="InterPro" id="IPR004358">
    <property type="entry name" value="Sig_transdc_His_kin-like_C"/>
</dbReference>
<evidence type="ECO:0000256" key="6">
    <source>
        <dbReference type="SAM" id="Phobius"/>
    </source>
</evidence>
<dbReference type="InterPro" id="IPR003661">
    <property type="entry name" value="HisK_dim/P_dom"/>
</dbReference>
<dbReference type="Proteomes" id="UP000467305">
    <property type="component" value="Unassembled WGS sequence"/>
</dbReference>
<keyword evidence="4" id="KW-0808">Transferase</keyword>
<proteinExistence type="predicted"/>
<dbReference type="EMBL" id="WAAU01000030">
    <property type="protein sequence ID" value="KAB1153947.1"/>
    <property type="molecule type" value="Genomic_DNA"/>
</dbReference>
<comment type="catalytic activity">
    <reaction evidence="1">
        <text>ATP + protein L-histidine = ADP + protein N-phospho-L-histidine.</text>
        <dbReference type="EC" id="2.7.13.3"/>
    </reaction>
</comment>
<reference evidence="8 9" key="1">
    <citation type="submission" date="2019-09" db="EMBL/GenBank/DDBJ databases">
        <authorList>
            <person name="Cao W.R."/>
        </authorList>
    </citation>
    <scope>NUCLEOTIDE SEQUENCE [LARGE SCALE GENOMIC DNA]</scope>
    <source>
        <strain evidence="9">a4</strain>
    </source>
</reference>
<keyword evidence="6" id="KW-1133">Transmembrane helix</keyword>
<dbReference type="PROSITE" id="PS50109">
    <property type="entry name" value="HIS_KIN"/>
    <property type="match status" value="1"/>
</dbReference>
<protein>
    <recommendedName>
        <fullName evidence="2">histidine kinase</fullName>
        <ecNumber evidence="2">2.7.13.3</ecNumber>
    </recommendedName>
</protein>
<keyword evidence="9" id="KW-1185">Reference proteome</keyword>
<comment type="caution">
    <text evidence="8">The sequence shown here is derived from an EMBL/GenBank/DDBJ whole genome shotgun (WGS) entry which is preliminary data.</text>
</comment>
<dbReference type="EC" id="2.7.13.3" evidence="2"/>
<dbReference type="InterPro" id="IPR005467">
    <property type="entry name" value="His_kinase_dom"/>
</dbReference>
<dbReference type="InterPro" id="IPR003594">
    <property type="entry name" value="HATPase_dom"/>
</dbReference>
<evidence type="ECO:0000259" key="7">
    <source>
        <dbReference type="PROSITE" id="PS50109"/>
    </source>
</evidence>
<name>A0A7J5A8U6_9FLAO</name>
<dbReference type="Pfam" id="PF02518">
    <property type="entry name" value="HATPase_c"/>
    <property type="match status" value="1"/>
</dbReference>
<evidence type="ECO:0000256" key="3">
    <source>
        <dbReference type="ARBA" id="ARBA00022553"/>
    </source>
</evidence>
<keyword evidence="5 8" id="KW-0418">Kinase</keyword>
<dbReference type="AlphaFoldDB" id="A0A7J5A8U6"/>
<organism evidence="8 9">
    <name type="scientific">Tenacibaculum aiptasiae</name>
    <dbReference type="NCBI Taxonomy" id="426481"/>
    <lineage>
        <taxon>Bacteria</taxon>
        <taxon>Pseudomonadati</taxon>
        <taxon>Bacteroidota</taxon>
        <taxon>Flavobacteriia</taxon>
        <taxon>Flavobacteriales</taxon>
        <taxon>Flavobacteriaceae</taxon>
        <taxon>Tenacibaculum</taxon>
    </lineage>
</organism>
<dbReference type="SUPFAM" id="SSF47384">
    <property type="entry name" value="Homodimeric domain of signal transducing histidine kinase"/>
    <property type="match status" value="1"/>
</dbReference>
<dbReference type="Gene3D" id="1.10.287.130">
    <property type="match status" value="1"/>
</dbReference>
<dbReference type="PANTHER" id="PTHR43547">
    <property type="entry name" value="TWO-COMPONENT HISTIDINE KINASE"/>
    <property type="match status" value="1"/>
</dbReference>
<dbReference type="OrthoDB" id="1933776at2"/>
<accession>A0A7J5A8U6</accession>
<evidence type="ECO:0000313" key="8">
    <source>
        <dbReference type="EMBL" id="KAB1153947.1"/>
    </source>
</evidence>
<dbReference type="CDD" id="cd00075">
    <property type="entry name" value="HATPase"/>
    <property type="match status" value="1"/>
</dbReference>
<keyword evidence="6" id="KW-0812">Transmembrane</keyword>
<sequence length="488" mass="56601">MRLYSSFMLIRFLLTVNARLTVYKHAFLQEVYTIFGVMKGRINILIIVSIIAIVTLSTIQYSLIKNTFTLQRDLFFNEVKKDLAFIETDDSPDWDTRYLVKLKKNAQSYKEGKITKGELLERFSFHRDSINKQFVAYFEEKIRTKKLLFPVDFQKEITTVILLGKVNDTILNNESVLLYGKELNPKTRFFYNKSDWETVSKTVNEGSEKNNIGFKIKTRSYIDIINWKSEIFKRMFWVLLLSFLSIIAVIGLFTYALYSLIKQKKNADIKTDFVNNITHELKTPLATLSIATKTLQQKNIADNKEMFQSVISTINRQRVRLQNLIDQVVNNSLGFEQINLHKENVVLQYHLKNMIDDYKIQKEEVSISFECSEPEINLNLDIFHFNTAILNLLDNAVKYGGDTIDISLKKENNHGVLIIKDNGIGIAKKDHKKIFDKFYRVNNTTIHNVKGLGLGLYYVKQIVKAHQGTIQLDSELEKGTVITIKIPM</sequence>
<dbReference type="Pfam" id="PF00512">
    <property type="entry name" value="HisKA"/>
    <property type="match status" value="1"/>
</dbReference>
<feature type="transmembrane region" description="Helical" evidence="6">
    <location>
        <begin position="42"/>
        <end position="64"/>
    </location>
</feature>
<evidence type="ECO:0000256" key="5">
    <source>
        <dbReference type="ARBA" id="ARBA00022777"/>
    </source>
</evidence>
<feature type="transmembrane region" description="Helical" evidence="6">
    <location>
        <begin position="236"/>
        <end position="258"/>
    </location>
</feature>
<dbReference type="SMART" id="SM00388">
    <property type="entry name" value="HisKA"/>
    <property type="match status" value="1"/>
</dbReference>
<dbReference type="GO" id="GO:0000155">
    <property type="term" value="F:phosphorelay sensor kinase activity"/>
    <property type="evidence" value="ECO:0007669"/>
    <property type="project" value="InterPro"/>
</dbReference>
<dbReference type="FunFam" id="3.30.565.10:FF:000006">
    <property type="entry name" value="Sensor histidine kinase WalK"/>
    <property type="match status" value="1"/>
</dbReference>
<evidence type="ECO:0000256" key="1">
    <source>
        <dbReference type="ARBA" id="ARBA00000085"/>
    </source>
</evidence>
<dbReference type="CDD" id="cd00082">
    <property type="entry name" value="HisKA"/>
    <property type="match status" value="1"/>
</dbReference>
<evidence type="ECO:0000256" key="2">
    <source>
        <dbReference type="ARBA" id="ARBA00012438"/>
    </source>
</evidence>
<dbReference type="SMART" id="SM00387">
    <property type="entry name" value="HATPase_c"/>
    <property type="match status" value="1"/>
</dbReference>
<evidence type="ECO:0000256" key="4">
    <source>
        <dbReference type="ARBA" id="ARBA00022679"/>
    </source>
</evidence>
<dbReference type="SUPFAM" id="SSF55874">
    <property type="entry name" value="ATPase domain of HSP90 chaperone/DNA topoisomerase II/histidine kinase"/>
    <property type="match status" value="1"/>
</dbReference>
<keyword evidence="6" id="KW-0472">Membrane</keyword>
<gene>
    <name evidence="8" type="ORF">F7018_15795</name>
</gene>
<dbReference type="Gene3D" id="3.30.565.10">
    <property type="entry name" value="Histidine kinase-like ATPase, C-terminal domain"/>
    <property type="match status" value="1"/>
</dbReference>
<evidence type="ECO:0000313" key="9">
    <source>
        <dbReference type="Proteomes" id="UP000467305"/>
    </source>
</evidence>
<dbReference type="InterPro" id="IPR036097">
    <property type="entry name" value="HisK_dim/P_sf"/>
</dbReference>